<evidence type="ECO:0000313" key="1">
    <source>
        <dbReference type="EMBL" id="KAK3203912.1"/>
    </source>
</evidence>
<organism evidence="1 2">
    <name type="scientific">Pseudopithomyces chartarum</name>
    <dbReference type="NCBI Taxonomy" id="1892770"/>
    <lineage>
        <taxon>Eukaryota</taxon>
        <taxon>Fungi</taxon>
        <taxon>Dikarya</taxon>
        <taxon>Ascomycota</taxon>
        <taxon>Pezizomycotina</taxon>
        <taxon>Dothideomycetes</taxon>
        <taxon>Pleosporomycetidae</taxon>
        <taxon>Pleosporales</taxon>
        <taxon>Massarineae</taxon>
        <taxon>Didymosphaeriaceae</taxon>
        <taxon>Pseudopithomyces</taxon>
    </lineage>
</organism>
<dbReference type="Gene3D" id="2.130.10.10">
    <property type="entry name" value="YVTN repeat-like/Quinoprotein amine dehydrogenase"/>
    <property type="match status" value="1"/>
</dbReference>
<dbReference type="InterPro" id="IPR015943">
    <property type="entry name" value="WD40/YVTN_repeat-like_dom_sf"/>
</dbReference>
<evidence type="ECO:0000313" key="2">
    <source>
        <dbReference type="Proteomes" id="UP001280581"/>
    </source>
</evidence>
<dbReference type="SUPFAM" id="SSF50978">
    <property type="entry name" value="WD40 repeat-like"/>
    <property type="match status" value="1"/>
</dbReference>
<dbReference type="AlphaFoldDB" id="A0AAN6LTC2"/>
<dbReference type="Proteomes" id="UP001280581">
    <property type="component" value="Unassembled WGS sequence"/>
</dbReference>
<dbReference type="InterPro" id="IPR036322">
    <property type="entry name" value="WD40_repeat_dom_sf"/>
</dbReference>
<sequence>MSPRPGIGASAWCAASTAPEKDSPVSCIADAQLSPDGTCILTTDYARRFSVYAFASDLSAQHRQHLAPYARFASANPIWAFAVNPYFDLNNPQTTTALVSSRDQYVNLHNALWGSSSNNEAPRQGPVDISSRLASYKLVDKLTEAVTAPMSLAWSPDGAYFYAGQRNKIAIFDLTYTEDPIATIRTIPSTRNKLKGGGWGFKGHVSALSACPPASSTNANALAAGTRTRYVGIYDAISSKEITHFALPGMVNGKRTDNPGLQDSIGDGITQLKWSPDGRYLYVAERSSDALLIYDVRNFSFTLGYCSGRKALTRQKMGFDVWTQMGREDEGGSHEIWAGGTDGKVRVWRDPCLREGALDADEVIDGGDGPTSNVLVHPYGHAAVVSKGEIEVGGEEQGRGFSRGGVTQPAYSEWGRLDILGLRSH</sequence>
<keyword evidence="2" id="KW-1185">Reference proteome</keyword>
<dbReference type="InterPro" id="IPR051150">
    <property type="entry name" value="SWT21/TCAB1_mRNA_Telomere"/>
</dbReference>
<gene>
    <name evidence="1" type="ORF">GRF29_106g976475</name>
</gene>
<proteinExistence type="predicted"/>
<comment type="caution">
    <text evidence="1">The sequence shown here is derived from an EMBL/GenBank/DDBJ whole genome shotgun (WGS) entry which is preliminary data.</text>
</comment>
<dbReference type="PANTHER" id="PTHR13211">
    <property type="entry name" value="TELOMERASE CAJAL BODY PROTEIN 1"/>
    <property type="match status" value="1"/>
</dbReference>
<dbReference type="EMBL" id="WVTA01000010">
    <property type="protein sequence ID" value="KAK3203912.1"/>
    <property type="molecule type" value="Genomic_DNA"/>
</dbReference>
<accession>A0AAN6LTC2</accession>
<dbReference type="PANTHER" id="PTHR13211:SF0">
    <property type="entry name" value="TELOMERASE CAJAL BODY PROTEIN 1"/>
    <property type="match status" value="1"/>
</dbReference>
<reference evidence="1 2" key="1">
    <citation type="submission" date="2021-02" db="EMBL/GenBank/DDBJ databases">
        <title>Genome assembly of Pseudopithomyces chartarum.</title>
        <authorList>
            <person name="Jauregui R."/>
            <person name="Singh J."/>
            <person name="Voisey C."/>
        </authorList>
    </citation>
    <scope>NUCLEOTIDE SEQUENCE [LARGE SCALE GENOMIC DNA]</scope>
    <source>
        <strain evidence="1 2">AGR01</strain>
    </source>
</reference>
<protein>
    <submittedName>
        <fullName evidence="1">Uncharacterized protein</fullName>
    </submittedName>
</protein>
<name>A0AAN6LTC2_9PLEO</name>